<feature type="compositionally biased region" description="Basic and acidic residues" evidence="2">
    <location>
        <begin position="29"/>
        <end position="40"/>
    </location>
</feature>
<feature type="compositionally biased region" description="Basic and acidic residues" evidence="2">
    <location>
        <begin position="99"/>
        <end position="147"/>
    </location>
</feature>
<name>A0A210PZ21_MIZYE</name>
<gene>
    <name evidence="4" type="ORF">KP79_PYT23907</name>
</gene>
<dbReference type="Pfam" id="PF00514">
    <property type="entry name" value="Arm"/>
    <property type="match status" value="1"/>
</dbReference>
<dbReference type="PANTHER" id="PTHR46270">
    <property type="entry name" value="ARMADILLO-TYPE FOLD-RELATED"/>
    <property type="match status" value="1"/>
</dbReference>
<comment type="caution">
    <text evidence="4">The sequence shown here is derived from an EMBL/GenBank/DDBJ whole genome shotgun (WGS) entry which is preliminary data.</text>
</comment>
<feature type="repeat" description="ARM" evidence="1">
    <location>
        <begin position="424"/>
        <end position="462"/>
    </location>
</feature>
<dbReference type="OrthoDB" id="2148946at2759"/>
<feature type="compositionally biased region" description="Polar residues" evidence="2">
    <location>
        <begin position="1"/>
        <end position="28"/>
    </location>
</feature>
<dbReference type="GO" id="GO:0007165">
    <property type="term" value="P:signal transduction"/>
    <property type="evidence" value="ECO:0007669"/>
    <property type="project" value="InterPro"/>
</dbReference>
<accession>A0A210PZ21</accession>
<evidence type="ECO:0000259" key="3">
    <source>
        <dbReference type="Pfam" id="PF13676"/>
    </source>
</evidence>
<evidence type="ECO:0000313" key="5">
    <source>
        <dbReference type="Proteomes" id="UP000242188"/>
    </source>
</evidence>
<dbReference type="InterPro" id="IPR035897">
    <property type="entry name" value="Toll_tir_struct_dom_sf"/>
</dbReference>
<reference evidence="4 5" key="1">
    <citation type="journal article" date="2017" name="Nat. Ecol. Evol.">
        <title>Scallop genome provides insights into evolution of bilaterian karyotype and development.</title>
        <authorList>
            <person name="Wang S."/>
            <person name="Zhang J."/>
            <person name="Jiao W."/>
            <person name="Li J."/>
            <person name="Xun X."/>
            <person name="Sun Y."/>
            <person name="Guo X."/>
            <person name="Huan P."/>
            <person name="Dong B."/>
            <person name="Zhang L."/>
            <person name="Hu X."/>
            <person name="Sun X."/>
            <person name="Wang J."/>
            <person name="Zhao C."/>
            <person name="Wang Y."/>
            <person name="Wang D."/>
            <person name="Huang X."/>
            <person name="Wang R."/>
            <person name="Lv J."/>
            <person name="Li Y."/>
            <person name="Zhang Z."/>
            <person name="Liu B."/>
            <person name="Lu W."/>
            <person name="Hui Y."/>
            <person name="Liang J."/>
            <person name="Zhou Z."/>
            <person name="Hou R."/>
            <person name="Li X."/>
            <person name="Liu Y."/>
            <person name="Li H."/>
            <person name="Ning X."/>
            <person name="Lin Y."/>
            <person name="Zhao L."/>
            <person name="Xing Q."/>
            <person name="Dou J."/>
            <person name="Li Y."/>
            <person name="Mao J."/>
            <person name="Guo H."/>
            <person name="Dou H."/>
            <person name="Li T."/>
            <person name="Mu C."/>
            <person name="Jiang W."/>
            <person name="Fu Q."/>
            <person name="Fu X."/>
            <person name="Miao Y."/>
            <person name="Liu J."/>
            <person name="Yu Q."/>
            <person name="Li R."/>
            <person name="Liao H."/>
            <person name="Li X."/>
            <person name="Kong Y."/>
            <person name="Jiang Z."/>
            <person name="Chourrout D."/>
            <person name="Li R."/>
            <person name="Bao Z."/>
        </authorList>
    </citation>
    <scope>NUCLEOTIDE SEQUENCE [LARGE SCALE GENOMIC DNA]</scope>
    <source>
        <strain evidence="4 5">PY_sf001</strain>
    </source>
</reference>
<evidence type="ECO:0000313" key="4">
    <source>
        <dbReference type="EMBL" id="OWF41724.1"/>
    </source>
</evidence>
<feature type="region of interest" description="Disordered" evidence="2">
    <location>
        <begin position="1"/>
        <end position="147"/>
    </location>
</feature>
<dbReference type="AlphaFoldDB" id="A0A210PZ21"/>
<dbReference type="InterPro" id="IPR011989">
    <property type="entry name" value="ARM-like"/>
</dbReference>
<organism evidence="4 5">
    <name type="scientific">Mizuhopecten yessoensis</name>
    <name type="common">Japanese scallop</name>
    <name type="synonym">Patinopecten yessoensis</name>
    <dbReference type="NCBI Taxonomy" id="6573"/>
    <lineage>
        <taxon>Eukaryota</taxon>
        <taxon>Metazoa</taxon>
        <taxon>Spiralia</taxon>
        <taxon>Lophotrochozoa</taxon>
        <taxon>Mollusca</taxon>
        <taxon>Bivalvia</taxon>
        <taxon>Autobranchia</taxon>
        <taxon>Pteriomorphia</taxon>
        <taxon>Pectinida</taxon>
        <taxon>Pectinoidea</taxon>
        <taxon>Pectinidae</taxon>
        <taxon>Mizuhopecten</taxon>
    </lineage>
</organism>
<dbReference type="Proteomes" id="UP000242188">
    <property type="component" value="Unassembled WGS sequence"/>
</dbReference>
<evidence type="ECO:0000256" key="1">
    <source>
        <dbReference type="PROSITE-ProRule" id="PRU00259"/>
    </source>
</evidence>
<feature type="domain" description="TIR" evidence="3">
    <location>
        <begin position="536"/>
        <end position="650"/>
    </location>
</feature>
<dbReference type="InterPro" id="IPR016024">
    <property type="entry name" value="ARM-type_fold"/>
</dbReference>
<dbReference type="InterPro" id="IPR000157">
    <property type="entry name" value="TIR_dom"/>
</dbReference>
<sequence length="786" mass="89289">MGCGTSSANTAVIAKSNGNLKDQISTKNNSEKSPDKERNQTDQIPTLNNQEYVSTVPDLTNQDNVGTAQKSNMYSQVQVEADTEDHDKSKNSQISSQENQEKDKVKDIPKDGMNKLAETEKSTEEGINTKEAKDKENGKKAPPTEEEIKEKINKTFEDALHTWEPLSDQSRLVDAETGKCSAAFRRISNNTFLYHFRMKAFSLSIQDEFKSDYYRLMVTENVVPKFCDMVVYILKHGYEAEDGTMDAEMFKPLSNTFGLLTNFTDNKIERADIVADHPEFLMCLAENFKKWMNPYLAGDQIREDQIRVAISSPLSIFHNIAMQDRNINRMRSLGFVDLLTPFVSSPKEKTRLSAVATLADIVDEKQSEIIRTDVGVMKFIKNSLARAMKEKSRRIFGWSPQELARTVRRIARNDANKRALVEQGILPPLVKLAESEDMEEQREAVGAMWTLSFDKENQKDMILDTECKPVDTFIRLKNSPDKEVRKTCNGALWTMRENLAQSENYKDIRERYTSPQPSPAHVATERRQEVKSEGHIMISYQWANQAILKKIRDNLRANGFKVWMDIDDMEGSTLDAMARAVENADVVLVCYSQKYKDSDNCRAEAEYAFQKKKKVIPLKMELNYIPDGWLGFICGAKLFFDFGGKYSFESRVEGLVKELWSKMSKDVVDGVVVPESATVVYSAPVAKENVAEPVYSAPPHGGVSHVTMTTVELVKKWKDQDVDKWMAKHSLSTQQVKKMTGVEVAFLMLLKTESPDFFYKVLTDTLKITNLLTIAQLRFALDDAKL</sequence>
<dbReference type="Gene3D" id="1.25.10.10">
    <property type="entry name" value="Leucine-rich Repeat Variant"/>
    <property type="match status" value="1"/>
</dbReference>
<protein>
    <submittedName>
        <fullName evidence="4">Vacuolar protein 8</fullName>
    </submittedName>
</protein>
<dbReference type="InterPro" id="IPR000225">
    <property type="entry name" value="Armadillo"/>
</dbReference>
<dbReference type="SMART" id="SM00185">
    <property type="entry name" value="ARM"/>
    <property type="match status" value="2"/>
</dbReference>
<feature type="compositionally biased region" description="Polar residues" evidence="2">
    <location>
        <begin position="41"/>
        <end position="78"/>
    </location>
</feature>
<dbReference type="SUPFAM" id="SSF48371">
    <property type="entry name" value="ARM repeat"/>
    <property type="match status" value="1"/>
</dbReference>
<dbReference type="PROSITE" id="PS50176">
    <property type="entry name" value="ARM_REPEAT"/>
    <property type="match status" value="1"/>
</dbReference>
<proteinExistence type="predicted"/>
<keyword evidence="5" id="KW-1185">Reference proteome</keyword>
<evidence type="ECO:0000256" key="2">
    <source>
        <dbReference type="SAM" id="MobiDB-lite"/>
    </source>
</evidence>
<dbReference type="Pfam" id="PF13676">
    <property type="entry name" value="TIR_2"/>
    <property type="match status" value="1"/>
</dbReference>
<dbReference type="SUPFAM" id="SSF52200">
    <property type="entry name" value="Toll/Interleukin receptor TIR domain"/>
    <property type="match status" value="1"/>
</dbReference>
<dbReference type="EMBL" id="NEDP02005359">
    <property type="protein sequence ID" value="OWF41724.1"/>
    <property type="molecule type" value="Genomic_DNA"/>
</dbReference>
<dbReference type="PANTHER" id="PTHR46270:SF2">
    <property type="entry name" value="TIR DOMAIN-CONTAINING PROTEIN"/>
    <property type="match status" value="1"/>
</dbReference>
<dbReference type="Gene3D" id="3.40.50.10140">
    <property type="entry name" value="Toll/interleukin-1 receptor homology (TIR) domain"/>
    <property type="match status" value="1"/>
</dbReference>